<dbReference type="Gene3D" id="3.30.450.20">
    <property type="entry name" value="PAS domain"/>
    <property type="match status" value="1"/>
</dbReference>
<evidence type="ECO:0000259" key="1">
    <source>
        <dbReference type="PROSITE" id="PS01124"/>
    </source>
</evidence>
<dbReference type="PROSITE" id="PS01124">
    <property type="entry name" value="HTH_ARAC_FAMILY_2"/>
    <property type="match status" value="1"/>
</dbReference>
<dbReference type="RefSeq" id="WP_073232921.1">
    <property type="nucleotide sequence ID" value="NZ_FQUQ01000004.1"/>
</dbReference>
<dbReference type="InterPro" id="IPR013656">
    <property type="entry name" value="PAS_4"/>
</dbReference>
<dbReference type="SMART" id="SM00342">
    <property type="entry name" value="HTH_ARAC"/>
    <property type="match status" value="1"/>
</dbReference>
<dbReference type="AlphaFoldDB" id="A0A1M5GFL5"/>
<dbReference type="STRING" id="288992.SAMN04488522_104190"/>
<dbReference type="Gene3D" id="1.10.10.60">
    <property type="entry name" value="Homeodomain-like"/>
    <property type="match status" value="1"/>
</dbReference>
<dbReference type="OrthoDB" id="5522855at2"/>
<dbReference type="InterPro" id="IPR035965">
    <property type="entry name" value="PAS-like_dom_sf"/>
</dbReference>
<dbReference type="GO" id="GO:0043565">
    <property type="term" value="F:sequence-specific DNA binding"/>
    <property type="evidence" value="ECO:0007669"/>
    <property type="project" value="InterPro"/>
</dbReference>
<dbReference type="EMBL" id="FQUQ01000004">
    <property type="protein sequence ID" value="SHG02301.1"/>
    <property type="molecule type" value="Genomic_DNA"/>
</dbReference>
<reference evidence="3" key="1">
    <citation type="submission" date="2016-11" db="EMBL/GenBank/DDBJ databases">
        <authorList>
            <person name="Varghese N."/>
            <person name="Submissions S."/>
        </authorList>
    </citation>
    <scope>NUCLEOTIDE SEQUENCE [LARGE SCALE GENOMIC DNA]</scope>
    <source>
        <strain evidence="3">DSM 16990</strain>
    </source>
</reference>
<dbReference type="Pfam" id="PF12833">
    <property type="entry name" value="HTH_18"/>
    <property type="match status" value="1"/>
</dbReference>
<dbReference type="InterPro" id="IPR018060">
    <property type="entry name" value="HTH_AraC"/>
</dbReference>
<keyword evidence="3" id="KW-1185">Reference proteome</keyword>
<accession>A0A1M5GFL5</accession>
<evidence type="ECO:0000313" key="2">
    <source>
        <dbReference type="EMBL" id="SHG02301.1"/>
    </source>
</evidence>
<dbReference type="Pfam" id="PF08448">
    <property type="entry name" value="PAS_4"/>
    <property type="match status" value="1"/>
</dbReference>
<name>A0A1M5GFL5_9SPHI</name>
<evidence type="ECO:0000313" key="3">
    <source>
        <dbReference type="Proteomes" id="UP000184287"/>
    </source>
</evidence>
<dbReference type="GO" id="GO:0003700">
    <property type="term" value="F:DNA-binding transcription factor activity"/>
    <property type="evidence" value="ECO:0007669"/>
    <property type="project" value="InterPro"/>
</dbReference>
<protein>
    <submittedName>
        <fullName evidence="2">PAS fold-containing protein</fullName>
    </submittedName>
</protein>
<sequence length="223" mass="25255">MGSNNKSIQIAEYLRTVILSGFPPVENLAALHHISVSKLMRDFKTAFQTSPYLYFRKLQMEFAEEHIRNTGCSKKEMAFMLGFSNPANYTLCYNRYLRSKTEESWKNCVGNDVTENHHMLTSKIPLPVAMLDKNMNYLLACKELLSICNLSGIDLIGKNFFDLFLENVSDSALLKRRALEGEMSSLAGDYDFNIEGNLLKSTVNPWYDDVGEVGGMIIFVTSC</sequence>
<organism evidence="2 3">
    <name type="scientific">Pedobacter caeni</name>
    <dbReference type="NCBI Taxonomy" id="288992"/>
    <lineage>
        <taxon>Bacteria</taxon>
        <taxon>Pseudomonadati</taxon>
        <taxon>Bacteroidota</taxon>
        <taxon>Sphingobacteriia</taxon>
        <taxon>Sphingobacteriales</taxon>
        <taxon>Sphingobacteriaceae</taxon>
        <taxon>Pedobacter</taxon>
    </lineage>
</organism>
<dbReference type="SUPFAM" id="SSF55785">
    <property type="entry name" value="PYP-like sensor domain (PAS domain)"/>
    <property type="match status" value="1"/>
</dbReference>
<proteinExistence type="predicted"/>
<feature type="domain" description="HTH araC/xylS-type" evidence="1">
    <location>
        <begin position="8"/>
        <end position="107"/>
    </location>
</feature>
<dbReference type="Proteomes" id="UP000184287">
    <property type="component" value="Unassembled WGS sequence"/>
</dbReference>
<gene>
    <name evidence="2" type="ORF">SAMN04488522_104190</name>
</gene>